<dbReference type="InterPro" id="IPR013320">
    <property type="entry name" value="ConA-like_dom_sf"/>
</dbReference>
<dbReference type="InterPro" id="IPR042837">
    <property type="entry name" value="PTX3"/>
</dbReference>
<sequence length="1036" mass="110635">MPRSRWLPVTVLAVLTGVVSPMSPAQAAPDELPTETAALAAAKRFGEPVEVAGLRSETTTVVANPAGTLTATMSPRPVRVRTGGGWKPVDTVLRRRSDGEIEATSSPLPARLSGGGDGPLYTLGSASVKWPGKLPEPVLDDAVATYREVLPGVDLTVRLDVDAVTTAFVVKSREAEKALLSHDFSLKPADSGEFRSTSAEKVPAPDGAVFPMAVAPITTKFAWSAWTMINQRHPDQSYWSHDRDQGAKVGYVEDARDGWERYRSIFAIPMGALTGKHVLRAWFSSYLNHSYSCSNTRTDLFVVPAVNAETDWSGHAGTWARYLAGATNNDCKDAGVYSEWAGDAVTKAAQDGAGWGTLTLGLKAADEDVINEGWKKFDETRTALSVEYNSYPGAPDLLSVEGKACNGSPLYVGTKKPVLRARPRDPDGQMHEVWFAYGERRGSGGEFINWQSTHVDNIPEGAVAQYKVPQELGDGKLYGFHSQSNDGIDAGAKSNYCEFVVDVTPPHAAPGIKTTDGRYPSDGDIHGGVGISGDFTFTSGNVNDVAGYYYGISTPPTDFVAATVVGGQAVAGVTPEWRGSNKLYVSSVDRAGNLSPIAEYDFRVGSGKPATGAWSLAERSGTALADSSGNGRTATLQGGKLGQPGRIPAGPTALNLLDSNASQWAATATSAVDTTQSFSVAAWVRPMLRGATRTVITQEGRSRGGFALQYLGDQDRWSFGMPAMDTHITSINSATAPVAARNTWTHLAGTYDAATRRLTLYVDGRKAAEKIAPTDAWAATGPLVIGRGKVNGGEAEPWTGDVADVRVWDRRIYLSEVTEVANQMTLVGEWKFDEPSGAVMTDTSEFRRDVKFTGGVWKRDLGVRGDGTSLTANDDFGTASGPVVNSTTGYAISAWLRLERPDHMVQTAVAADGQKNSPFALQYVAETKKWALRLTDADTDAPGKFRAQSQKDAVAGQWTHLVGVYDPGANQVRLYVNGQLEATVTAPTTWATGGPLTIGRGKWNGVNFDFWSGGIDNVQVFAGVPTDLDVVALYHQ</sequence>
<dbReference type="EMBL" id="JAAMPJ010000001">
    <property type="protein sequence ID" value="NGY57345.1"/>
    <property type="molecule type" value="Genomic_DNA"/>
</dbReference>
<feature type="domain" description="LamG-like jellyroll fold" evidence="5">
    <location>
        <begin position="676"/>
        <end position="817"/>
    </location>
</feature>
<evidence type="ECO:0000256" key="1">
    <source>
        <dbReference type="ARBA" id="ARBA00022729"/>
    </source>
</evidence>
<keyword evidence="7" id="KW-1185">Reference proteome</keyword>
<accession>A0A7C9RKX7</accession>
<keyword evidence="1 4" id="KW-0732">Signal</keyword>
<evidence type="ECO:0000313" key="7">
    <source>
        <dbReference type="Proteomes" id="UP000481360"/>
    </source>
</evidence>
<feature type="region of interest" description="Disordered" evidence="3">
    <location>
        <begin position="624"/>
        <end position="644"/>
    </location>
</feature>
<reference evidence="6 7" key="1">
    <citation type="submission" date="2020-03" db="EMBL/GenBank/DDBJ databases">
        <title>Isolation and identification of active actinomycetes.</title>
        <authorList>
            <person name="Sun X."/>
        </authorList>
    </citation>
    <scope>NUCLEOTIDE SEQUENCE [LARGE SCALE GENOMIC DNA]</scope>
    <source>
        <strain evidence="6 7">NEAU-D13</strain>
    </source>
</reference>
<dbReference type="PANTHER" id="PTHR46943">
    <property type="entry name" value="PENTRAXIN-RELATED PROTEIN PTX3"/>
    <property type="match status" value="1"/>
</dbReference>
<feature type="chain" id="PRO_5028868577" evidence="4">
    <location>
        <begin position="28"/>
        <end position="1036"/>
    </location>
</feature>
<protein>
    <submittedName>
        <fullName evidence="6">LamG domain-containing protein</fullName>
    </submittedName>
</protein>
<evidence type="ECO:0000256" key="3">
    <source>
        <dbReference type="SAM" id="MobiDB-lite"/>
    </source>
</evidence>
<dbReference type="Pfam" id="PF13385">
    <property type="entry name" value="Laminin_G_3"/>
    <property type="match status" value="2"/>
</dbReference>
<evidence type="ECO:0000256" key="2">
    <source>
        <dbReference type="ARBA" id="ARBA00023157"/>
    </source>
</evidence>
<evidence type="ECO:0000256" key="4">
    <source>
        <dbReference type="SAM" id="SignalP"/>
    </source>
</evidence>
<evidence type="ECO:0000313" key="6">
    <source>
        <dbReference type="EMBL" id="NGY57345.1"/>
    </source>
</evidence>
<dbReference type="RefSeq" id="WP_166042719.1">
    <property type="nucleotide sequence ID" value="NZ_JAAMPJ010000001.1"/>
</dbReference>
<feature type="domain" description="LamG-like jellyroll fold" evidence="5">
    <location>
        <begin position="888"/>
        <end position="1028"/>
    </location>
</feature>
<dbReference type="Gene3D" id="2.60.120.200">
    <property type="match status" value="2"/>
</dbReference>
<organism evidence="6 7">
    <name type="scientific">Lentzea alba</name>
    <dbReference type="NCBI Taxonomy" id="2714351"/>
    <lineage>
        <taxon>Bacteria</taxon>
        <taxon>Bacillati</taxon>
        <taxon>Actinomycetota</taxon>
        <taxon>Actinomycetes</taxon>
        <taxon>Pseudonocardiales</taxon>
        <taxon>Pseudonocardiaceae</taxon>
        <taxon>Lentzea</taxon>
    </lineage>
</organism>
<gene>
    <name evidence="6" type="ORF">G7043_00215</name>
</gene>
<dbReference type="GO" id="GO:0006955">
    <property type="term" value="P:immune response"/>
    <property type="evidence" value="ECO:0007669"/>
    <property type="project" value="InterPro"/>
</dbReference>
<evidence type="ECO:0000259" key="5">
    <source>
        <dbReference type="SMART" id="SM00560"/>
    </source>
</evidence>
<feature type="compositionally biased region" description="Polar residues" evidence="3">
    <location>
        <begin position="625"/>
        <end position="636"/>
    </location>
</feature>
<proteinExistence type="predicted"/>
<dbReference type="AlphaFoldDB" id="A0A7C9RKX7"/>
<dbReference type="InterPro" id="IPR006558">
    <property type="entry name" value="LamG-like"/>
</dbReference>
<keyword evidence="2" id="KW-1015">Disulfide bond</keyword>
<feature type="signal peptide" evidence="4">
    <location>
        <begin position="1"/>
        <end position="27"/>
    </location>
</feature>
<comment type="caution">
    <text evidence="6">The sequence shown here is derived from an EMBL/GenBank/DDBJ whole genome shotgun (WGS) entry which is preliminary data.</text>
</comment>
<dbReference type="PANTHER" id="PTHR46943:SF1">
    <property type="entry name" value="PENTRAXIN-RELATED PROTEIN PTX3"/>
    <property type="match status" value="1"/>
</dbReference>
<name>A0A7C9RKX7_9PSEU</name>
<dbReference type="SMART" id="SM00560">
    <property type="entry name" value="LamGL"/>
    <property type="match status" value="2"/>
</dbReference>
<dbReference type="SUPFAM" id="SSF49899">
    <property type="entry name" value="Concanavalin A-like lectins/glucanases"/>
    <property type="match status" value="2"/>
</dbReference>
<dbReference type="Proteomes" id="UP000481360">
    <property type="component" value="Unassembled WGS sequence"/>
</dbReference>